<protein>
    <submittedName>
        <fullName evidence="2">GNAT family N-acetyltransferase</fullName>
        <ecNumber evidence="2">2.3.1.-</ecNumber>
    </submittedName>
</protein>
<dbReference type="Pfam" id="PF00583">
    <property type="entry name" value="Acetyltransf_1"/>
    <property type="match status" value="1"/>
</dbReference>
<dbReference type="PANTHER" id="PTHR43617">
    <property type="entry name" value="L-AMINO ACID N-ACETYLTRANSFERASE"/>
    <property type="match status" value="1"/>
</dbReference>
<dbReference type="Pfam" id="PF13673">
    <property type="entry name" value="Acetyltransf_10"/>
    <property type="match status" value="1"/>
</dbReference>
<evidence type="ECO:0000259" key="1">
    <source>
        <dbReference type="PROSITE" id="PS51186"/>
    </source>
</evidence>
<dbReference type="EMBL" id="JAVYAA010000006">
    <property type="protein sequence ID" value="MDT8978890.1"/>
    <property type="molecule type" value="Genomic_DNA"/>
</dbReference>
<sequence>MVKYLACSEVDDISNIYEAFAVGFSDYIMKMDISEEMFKTRFFGVEGNQLENSYIAMDGERPVGLMLGGLKRYEGILTMRCGALAIHPDYRGIGVSAKLFELHKARAVECGCGQLFLEVIVGNDRAIQFYKKKGYSKVYDLSYFTLHHPANMLGRNVEGYDIKPVPFESFERHVHNWRISHINWQNDLDYMRLSDNNTYVAAYKDDKVVGSLCMNDGGKVSFLYVDVEYRNKGIATDMLMTMIREKQPERISVSFANNHHLEGFVAKHGFNRNELEQYEMYLHL</sequence>
<dbReference type="EC" id="2.3.1.-" evidence="2"/>
<dbReference type="InterPro" id="IPR016181">
    <property type="entry name" value="Acyl_CoA_acyltransferase"/>
</dbReference>
<dbReference type="SUPFAM" id="SSF55729">
    <property type="entry name" value="Acyl-CoA N-acyltransferases (Nat)"/>
    <property type="match status" value="2"/>
</dbReference>
<reference evidence="3" key="1">
    <citation type="submission" date="2023-09" db="EMBL/GenBank/DDBJ databases">
        <title>Paenibacillus sp. chi10 Genome sequencing and assembly.</title>
        <authorList>
            <person name="Kim I."/>
        </authorList>
    </citation>
    <scope>NUCLEOTIDE SEQUENCE [LARGE SCALE GENOMIC DNA]</scope>
    <source>
        <strain evidence="3">chi10</strain>
    </source>
</reference>
<dbReference type="AlphaFoldDB" id="A0AAJ2K1M1"/>
<accession>A0AAJ2K1M1</accession>
<dbReference type="Gene3D" id="3.40.630.30">
    <property type="match status" value="2"/>
</dbReference>
<dbReference type="PROSITE" id="PS51186">
    <property type="entry name" value="GNAT"/>
    <property type="match status" value="2"/>
</dbReference>
<comment type="caution">
    <text evidence="2">The sequence shown here is derived from an EMBL/GenBank/DDBJ whole genome shotgun (WGS) entry which is preliminary data.</text>
</comment>
<evidence type="ECO:0000313" key="3">
    <source>
        <dbReference type="Proteomes" id="UP001250538"/>
    </source>
</evidence>
<dbReference type="RefSeq" id="WP_315746741.1">
    <property type="nucleotide sequence ID" value="NZ_JAVYAA010000006.1"/>
</dbReference>
<dbReference type="CDD" id="cd04301">
    <property type="entry name" value="NAT_SF"/>
    <property type="match status" value="2"/>
</dbReference>
<gene>
    <name evidence="2" type="ORF">RQP50_21870</name>
</gene>
<organism evidence="2 3">
    <name type="scientific">Paenibacillus suaedae</name>
    <dbReference type="NCBI Taxonomy" id="3077233"/>
    <lineage>
        <taxon>Bacteria</taxon>
        <taxon>Bacillati</taxon>
        <taxon>Bacillota</taxon>
        <taxon>Bacilli</taxon>
        <taxon>Bacillales</taxon>
        <taxon>Paenibacillaceae</taxon>
        <taxon>Paenibacillus</taxon>
    </lineage>
</organism>
<feature type="domain" description="N-acetyltransferase" evidence="1">
    <location>
        <begin position="160"/>
        <end position="284"/>
    </location>
</feature>
<proteinExistence type="predicted"/>
<keyword evidence="3" id="KW-1185">Reference proteome</keyword>
<name>A0AAJ2K1M1_9BACL</name>
<keyword evidence="2" id="KW-0808">Transferase</keyword>
<keyword evidence="2" id="KW-0012">Acyltransferase</keyword>
<dbReference type="Proteomes" id="UP001250538">
    <property type="component" value="Unassembled WGS sequence"/>
</dbReference>
<dbReference type="PANTHER" id="PTHR43617:SF22">
    <property type="entry name" value="L-AMINO ACID N-ACETYLTRANSFERASE AAAT"/>
    <property type="match status" value="1"/>
</dbReference>
<dbReference type="InterPro" id="IPR050276">
    <property type="entry name" value="MshD_Acetyltransferase"/>
</dbReference>
<evidence type="ECO:0000313" key="2">
    <source>
        <dbReference type="EMBL" id="MDT8978890.1"/>
    </source>
</evidence>
<feature type="domain" description="N-acetyltransferase" evidence="1">
    <location>
        <begin position="2"/>
        <end position="158"/>
    </location>
</feature>
<dbReference type="InterPro" id="IPR000182">
    <property type="entry name" value="GNAT_dom"/>
</dbReference>
<dbReference type="GO" id="GO:0016747">
    <property type="term" value="F:acyltransferase activity, transferring groups other than amino-acyl groups"/>
    <property type="evidence" value="ECO:0007669"/>
    <property type="project" value="InterPro"/>
</dbReference>